<evidence type="ECO:0000256" key="7">
    <source>
        <dbReference type="SAM" id="MobiDB-lite"/>
    </source>
</evidence>
<keyword evidence="5" id="KW-0804">Transcription</keyword>
<dbReference type="AlphaFoldDB" id="A0A420Y3F0"/>
<keyword evidence="9" id="KW-1185">Reference proteome</keyword>
<dbReference type="GO" id="GO:0000976">
    <property type="term" value="F:transcription cis-regulatory region binding"/>
    <property type="evidence" value="ECO:0007669"/>
    <property type="project" value="TreeGrafter"/>
</dbReference>
<feature type="region of interest" description="Disordered" evidence="7">
    <location>
        <begin position="45"/>
        <end position="64"/>
    </location>
</feature>
<evidence type="ECO:0008006" key="10">
    <source>
        <dbReference type="Google" id="ProtNLM"/>
    </source>
</evidence>
<dbReference type="STRING" id="177199.A0A420Y3F0"/>
<protein>
    <recommendedName>
        <fullName evidence="10">Transcription factor domain-containing protein</fullName>
    </recommendedName>
</protein>
<dbReference type="GO" id="GO:0003700">
    <property type="term" value="F:DNA-binding transcription factor activity"/>
    <property type="evidence" value="ECO:0007669"/>
    <property type="project" value="TreeGrafter"/>
</dbReference>
<evidence type="ECO:0000256" key="6">
    <source>
        <dbReference type="ARBA" id="ARBA00023242"/>
    </source>
</evidence>
<accession>A0A420Y3F0</accession>
<evidence type="ECO:0000256" key="5">
    <source>
        <dbReference type="ARBA" id="ARBA00023163"/>
    </source>
</evidence>
<keyword evidence="4" id="KW-0238">DNA-binding</keyword>
<comment type="caution">
    <text evidence="8">The sequence shown here is derived from an EMBL/GenBank/DDBJ whole genome shotgun (WGS) entry which is preliminary data.</text>
</comment>
<dbReference type="CDD" id="cd12148">
    <property type="entry name" value="fungal_TF_MHR"/>
    <property type="match status" value="1"/>
</dbReference>
<keyword evidence="2" id="KW-0862">Zinc</keyword>
<dbReference type="OrthoDB" id="415590at2759"/>
<comment type="subcellular location">
    <subcellularLocation>
        <location evidence="1">Nucleus</location>
    </subcellularLocation>
</comment>
<dbReference type="InterPro" id="IPR021858">
    <property type="entry name" value="Fun_TF"/>
</dbReference>
<name>A0A420Y3F0_9PEZI</name>
<dbReference type="Pfam" id="PF11951">
    <property type="entry name" value="Fungal_trans_2"/>
    <property type="match status" value="1"/>
</dbReference>
<dbReference type="EMBL" id="QVQW01000057">
    <property type="protein sequence ID" value="RKU42416.1"/>
    <property type="molecule type" value="Genomic_DNA"/>
</dbReference>
<evidence type="ECO:0000256" key="1">
    <source>
        <dbReference type="ARBA" id="ARBA00004123"/>
    </source>
</evidence>
<organism evidence="8 9">
    <name type="scientific">Coniochaeta pulveracea</name>
    <dbReference type="NCBI Taxonomy" id="177199"/>
    <lineage>
        <taxon>Eukaryota</taxon>
        <taxon>Fungi</taxon>
        <taxon>Dikarya</taxon>
        <taxon>Ascomycota</taxon>
        <taxon>Pezizomycotina</taxon>
        <taxon>Sordariomycetes</taxon>
        <taxon>Sordariomycetidae</taxon>
        <taxon>Coniochaetales</taxon>
        <taxon>Coniochaetaceae</taxon>
        <taxon>Coniochaeta</taxon>
    </lineage>
</organism>
<keyword evidence="6" id="KW-0539">Nucleus</keyword>
<evidence type="ECO:0000313" key="9">
    <source>
        <dbReference type="Proteomes" id="UP000275385"/>
    </source>
</evidence>
<gene>
    <name evidence="8" type="ORF">DL546_005541</name>
</gene>
<sequence length="579" mass="63890">MDRSRLDRSASAVHAGTPDDGSDDGRNLTSDAMSQNHAEVLSTIPASESMLHAADNGPSKRRRLEHSTHNDIHYSGSTSSILDASHETIDHATAEDTCTSTLYQSRPAPTTEDLGDLFFDSLDPLLFSTPNWTFDEFAHDPNYLASREELRTLIFSTAQSAAPSREASPAVVAGDDTAYVDATAAPSAIQEQMSEVLSQGRRLEYLKNYVGQVAPWLDMFDSDRTFGIQLPALARHSSALLYAILALSARQMERKGAEKESFESLELYQGAIRLLTPMLQGRGEQVIAICVILCCMEMMSASGQDWRRHLEGCAALFDALGVNGFSGGLLQAVFWCYARMDLCSALISDGMQGTLFPPSKWLPSHVSHAESRSLFSESQNANMHANNSVYLCAQVCQLVCDRTRFTELGEANGCTQASFTTRWQNLWDDLQDWLSSRPQDLLPLQTVDAKPFPHIFFVHWAAISSNQLHHTACILLLSTMPKPLKLPRAPTSSAVWHAKRICGISLTNPHQGCLNNAIQPLWVAGRLLSHKAEHAMIVKLIRSIEAMTGWGTSWRISDLEEAWGYKIQSSRGIATARPH</sequence>
<dbReference type="GO" id="GO:0005634">
    <property type="term" value="C:nucleus"/>
    <property type="evidence" value="ECO:0007669"/>
    <property type="project" value="UniProtKB-SubCell"/>
</dbReference>
<evidence type="ECO:0000256" key="2">
    <source>
        <dbReference type="ARBA" id="ARBA00022833"/>
    </source>
</evidence>
<dbReference type="PANTHER" id="PTHR37534:SF24">
    <property type="entry name" value="MISCELLANEOUS ZN(II)2CYS6 TRANSCRIPTION FACTOR (EUROFUNG)-RELATED"/>
    <property type="match status" value="1"/>
</dbReference>
<evidence type="ECO:0000313" key="8">
    <source>
        <dbReference type="EMBL" id="RKU42416.1"/>
    </source>
</evidence>
<proteinExistence type="predicted"/>
<keyword evidence="3" id="KW-0805">Transcription regulation</keyword>
<feature type="region of interest" description="Disordered" evidence="7">
    <location>
        <begin position="1"/>
        <end position="30"/>
    </location>
</feature>
<evidence type="ECO:0000256" key="4">
    <source>
        <dbReference type="ARBA" id="ARBA00023125"/>
    </source>
</evidence>
<dbReference type="GO" id="GO:0045944">
    <property type="term" value="P:positive regulation of transcription by RNA polymerase II"/>
    <property type="evidence" value="ECO:0007669"/>
    <property type="project" value="TreeGrafter"/>
</dbReference>
<reference evidence="8 9" key="1">
    <citation type="submission" date="2018-08" db="EMBL/GenBank/DDBJ databases">
        <title>Draft genome of the lignicolous fungus Coniochaeta pulveracea.</title>
        <authorList>
            <person name="Borstlap C.J."/>
            <person name="De Witt R.N."/>
            <person name="Botha A."/>
            <person name="Volschenk H."/>
        </authorList>
    </citation>
    <scope>NUCLEOTIDE SEQUENCE [LARGE SCALE GENOMIC DNA]</scope>
    <source>
        <strain evidence="8 9">CAB683</strain>
    </source>
</reference>
<dbReference type="PANTHER" id="PTHR37534">
    <property type="entry name" value="TRANSCRIPTIONAL ACTIVATOR PROTEIN UGA3"/>
    <property type="match status" value="1"/>
</dbReference>
<evidence type="ECO:0000256" key="3">
    <source>
        <dbReference type="ARBA" id="ARBA00023015"/>
    </source>
</evidence>
<dbReference type="Proteomes" id="UP000275385">
    <property type="component" value="Unassembled WGS sequence"/>
</dbReference>